<dbReference type="Gene3D" id="3.30.160.60">
    <property type="entry name" value="Classic Zinc Finger"/>
    <property type="match status" value="3"/>
</dbReference>
<reference evidence="7" key="1">
    <citation type="journal article" date="2020" name="Phytopathology">
        <title>Genome sequence and comparative analysis of Colletotrichum gloeosporioides isolated from Liriodendron leaves.</title>
        <authorList>
            <person name="Fu F.F."/>
            <person name="Hao Z."/>
            <person name="Wang P."/>
            <person name="Lu Y."/>
            <person name="Xue L.J."/>
            <person name="Wei G."/>
            <person name="Tian Y."/>
            <person name="Baishi H."/>
            <person name="Xu H."/>
            <person name="Shi J."/>
            <person name="Cheng T."/>
            <person name="Wang G."/>
            <person name="Yi Y."/>
            <person name="Chen J."/>
        </authorList>
    </citation>
    <scope>NUCLEOTIDE SEQUENCE</scope>
    <source>
        <strain evidence="7">Lc1</strain>
    </source>
</reference>
<gene>
    <name evidence="7" type="ORF">GCG54_00007584</name>
</gene>
<dbReference type="GeneID" id="69014728"/>
<evidence type="ECO:0000259" key="6">
    <source>
        <dbReference type="PROSITE" id="PS50157"/>
    </source>
</evidence>
<dbReference type="InterPro" id="IPR022755">
    <property type="entry name" value="Znf_C2H2_jaz"/>
</dbReference>
<keyword evidence="4" id="KW-0862">Zinc</keyword>
<reference evidence="7" key="2">
    <citation type="submission" date="2020-03" db="EMBL/GenBank/DDBJ databases">
        <authorList>
            <person name="Fu F.-F."/>
            <person name="Chen J."/>
        </authorList>
    </citation>
    <scope>NUCLEOTIDE SEQUENCE</scope>
    <source>
        <strain evidence="7">Lc1</strain>
    </source>
</reference>
<dbReference type="PANTHER" id="PTHR24379:SF121">
    <property type="entry name" value="C2H2-TYPE DOMAIN-CONTAINING PROTEIN"/>
    <property type="match status" value="1"/>
</dbReference>
<protein>
    <recommendedName>
        <fullName evidence="6">C2H2-type domain-containing protein</fullName>
    </recommendedName>
</protein>
<evidence type="ECO:0000256" key="4">
    <source>
        <dbReference type="ARBA" id="ARBA00022833"/>
    </source>
</evidence>
<keyword evidence="1" id="KW-0479">Metal-binding</keyword>
<dbReference type="InterPro" id="IPR036236">
    <property type="entry name" value="Znf_C2H2_sf"/>
</dbReference>
<keyword evidence="8" id="KW-1185">Reference proteome</keyword>
<dbReference type="SMART" id="SM00355">
    <property type="entry name" value="ZnF_C2H2"/>
    <property type="match status" value="5"/>
</dbReference>
<keyword evidence="3 5" id="KW-0863">Zinc-finger</keyword>
<evidence type="ECO:0000313" key="7">
    <source>
        <dbReference type="EMBL" id="KAF3807849.1"/>
    </source>
</evidence>
<proteinExistence type="predicted"/>
<name>A0A8H4CPU2_COLGL</name>
<keyword evidence="2" id="KW-0677">Repeat</keyword>
<dbReference type="Pfam" id="PF12171">
    <property type="entry name" value="zf-C2H2_jaz"/>
    <property type="match status" value="1"/>
</dbReference>
<organism evidence="7 8">
    <name type="scientific">Colletotrichum gloeosporioides</name>
    <name type="common">Anthracnose fungus</name>
    <name type="synonym">Glomerella cingulata</name>
    <dbReference type="NCBI Taxonomy" id="474922"/>
    <lineage>
        <taxon>Eukaryota</taxon>
        <taxon>Fungi</taxon>
        <taxon>Dikarya</taxon>
        <taxon>Ascomycota</taxon>
        <taxon>Pezizomycotina</taxon>
        <taxon>Sordariomycetes</taxon>
        <taxon>Hypocreomycetidae</taxon>
        <taxon>Glomerellales</taxon>
        <taxon>Glomerellaceae</taxon>
        <taxon>Colletotrichum</taxon>
        <taxon>Colletotrichum gloeosporioides species complex</taxon>
    </lineage>
</organism>
<evidence type="ECO:0000256" key="1">
    <source>
        <dbReference type="ARBA" id="ARBA00022723"/>
    </source>
</evidence>
<dbReference type="InterPro" id="IPR013087">
    <property type="entry name" value="Znf_C2H2_type"/>
</dbReference>
<dbReference type="GO" id="GO:0008270">
    <property type="term" value="F:zinc ion binding"/>
    <property type="evidence" value="ECO:0007669"/>
    <property type="project" value="UniProtKB-KW"/>
</dbReference>
<evidence type="ECO:0000256" key="2">
    <source>
        <dbReference type="ARBA" id="ARBA00022737"/>
    </source>
</evidence>
<evidence type="ECO:0000256" key="5">
    <source>
        <dbReference type="PROSITE-ProRule" id="PRU00042"/>
    </source>
</evidence>
<evidence type="ECO:0000313" key="8">
    <source>
        <dbReference type="Proteomes" id="UP000613401"/>
    </source>
</evidence>
<dbReference type="AlphaFoldDB" id="A0A8H4CPU2"/>
<dbReference type="PROSITE" id="PS50157">
    <property type="entry name" value="ZINC_FINGER_C2H2_2"/>
    <property type="match status" value="1"/>
</dbReference>
<dbReference type="Proteomes" id="UP000613401">
    <property type="component" value="Unassembled WGS sequence"/>
</dbReference>
<sequence length="275" mass="32104">MVFTCGTCWREFPAGWESRQQHFDATGHREPLYECDTCDRYCSSRSGIEQHMNALDHWADSVSSNSDLYECDDCSDVFSEEADFRYHEQQYHYYCDPCDRYFGNWNNLNQHLNSRIHRTSSIQCPFCKQTRATATGLIHHLEQGGCPNAPLNREKLYEAVRRRDPNGVITKKLLTWQGSTTYTATAKTWNPKTRAYECYLCHHQYRALEHLNQHLNSPVHKQTLYHCPNSRCGMDFTLLAAVINHLESESCKFMHFDAVQLNVERIIDPGRMISF</sequence>
<dbReference type="PANTHER" id="PTHR24379">
    <property type="entry name" value="KRAB AND ZINC FINGER DOMAIN-CONTAINING"/>
    <property type="match status" value="1"/>
</dbReference>
<dbReference type="EMBL" id="WVTB01000027">
    <property type="protein sequence ID" value="KAF3807849.1"/>
    <property type="molecule type" value="Genomic_DNA"/>
</dbReference>
<dbReference type="Pfam" id="PF12874">
    <property type="entry name" value="zf-met"/>
    <property type="match status" value="1"/>
</dbReference>
<dbReference type="SUPFAM" id="SSF57667">
    <property type="entry name" value="beta-beta-alpha zinc fingers"/>
    <property type="match status" value="2"/>
</dbReference>
<evidence type="ECO:0000256" key="3">
    <source>
        <dbReference type="ARBA" id="ARBA00022771"/>
    </source>
</evidence>
<dbReference type="RefSeq" id="XP_045267008.1">
    <property type="nucleotide sequence ID" value="XM_045407563.1"/>
</dbReference>
<feature type="domain" description="C2H2-type" evidence="6">
    <location>
        <begin position="69"/>
        <end position="97"/>
    </location>
</feature>
<comment type="caution">
    <text evidence="7">The sequence shown here is derived from an EMBL/GenBank/DDBJ whole genome shotgun (WGS) entry which is preliminary data.</text>
</comment>
<dbReference type="PROSITE" id="PS00028">
    <property type="entry name" value="ZINC_FINGER_C2H2_1"/>
    <property type="match status" value="2"/>
</dbReference>
<accession>A0A8H4CPU2</accession>